<organism evidence="1">
    <name type="scientific">marine metagenome</name>
    <dbReference type="NCBI Taxonomy" id="408172"/>
    <lineage>
        <taxon>unclassified sequences</taxon>
        <taxon>metagenomes</taxon>
        <taxon>ecological metagenomes</taxon>
    </lineage>
</organism>
<protein>
    <submittedName>
        <fullName evidence="1">Uncharacterized protein</fullName>
    </submittedName>
</protein>
<proteinExistence type="predicted"/>
<accession>A0A382BBT2</accession>
<dbReference type="EMBL" id="UINC01029106">
    <property type="protein sequence ID" value="SVB11280.1"/>
    <property type="molecule type" value="Genomic_DNA"/>
</dbReference>
<dbReference type="AlphaFoldDB" id="A0A382BBT2"/>
<name>A0A382BBT2_9ZZZZ</name>
<gene>
    <name evidence="1" type="ORF">METZ01_LOCUS164134</name>
</gene>
<sequence length="81" mass="9549">MVLALPPYGEQVGSLRYQRSADSRYNCPQSLGYSYEGEWCRRNRKGDHCAEPQRVTESLFERILERCEDSQTRRGEYIVAW</sequence>
<reference evidence="1" key="1">
    <citation type="submission" date="2018-05" db="EMBL/GenBank/DDBJ databases">
        <authorList>
            <person name="Lanie J.A."/>
            <person name="Ng W.-L."/>
            <person name="Kazmierczak K.M."/>
            <person name="Andrzejewski T.M."/>
            <person name="Davidsen T.M."/>
            <person name="Wayne K.J."/>
            <person name="Tettelin H."/>
            <person name="Glass J.I."/>
            <person name="Rusch D."/>
            <person name="Podicherti R."/>
            <person name="Tsui H.-C.T."/>
            <person name="Winkler M.E."/>
        </authorList>
    </citation>
    <scope>NUCLEOTIDE SEQUENCE</scope>
</reference>
<evidence type="ECO:0000313" key="1">
    <source>
        <dbReference type="EMBL" id="SVB11280.1"/>
    </source>
</evidence>